<feature type="domain" description="Antitoxin SocA-like Panacea" evidence="1">
    <location>
        <begin position="37"/>
        <end position="135"/>
    </location>
</feature>
<sequence length="164" mass="18945">MRPVIKKLLNISASDVAKYYLYRSTRDGELISPLKMQKLIYYAYVWTLLKNHQKLFGEKIEAWSLGPVVPSLYRELKRYGSAPIDEDFIGSGKEIKEIESKFPPNVRKTIDEVYEEYMTKTAFELVQLVHEEKPWVNARKGLSPGKPSGKPIKDDDIIRAYSMA</sequence>
<comment type="caution">
    <text evidence="2">The sequence shown here is derived from an EMBL/GenBank/DDBJ whole genome shotgun (WGS) entry which is preliminary data.</text>
</comment>
<dbReference type="InterPro" id="IPR025272">
    <property type="entry name" value="SocA_Panacea"/>
</dbReference>
<organism evidence="2 3">
    <name type="scientific">Candidatus Shapirobacteria bacterium CG_4_9_14_0_2_um_filter_39_11</name>
    <dbReference type="NCBI Taxonomy" id="1974478"/>
    <lineage>
        <taxon>Bacteria</taxon>
        <taxon>Candidatus Shapironibacteriota</taxon>
    </lineage>
</organism>
<dbReference type="AlphaFoldDB" id="A0A2M8ETD7"/>
<evidence type="ECO:0000259" key="1">
    <source>
        <dbReference type="Pfam" id="PF13274"/>
    </source>
</evidence>
<gene>
    <name evidence="2" type="ORF">CO054_00520</name>
</gene>
<dbReference type="EMBL" id="PFSF01000012">
    <property type="protein sequence ID" value="PJC28381.1"/>
    <property type="molecule type" value="Genomic_DNA"/>
</dbReference>
<evidence type="ECO:0000313" key="3">
    <source>
        <dbReference type="Proteomes" id="UP000229816"/>
    </source>
</evidence>
<accession>A0A2M8ETD7</accession>
<reference evidence="3" key="1">
    <citation type="submission" date="2017-09" db="EMBL/GenBank/DDBJ databases">
        <title>Depth-based differentiation of microbial function through sediment-hosted aquifers and enrichment of novel symbionts in the deep terrestrial subsurface.</title>
        <authorList>
            <person name="Probst A.J."/>
            <person name="Ladd B."/>
            <person name="Jarett J.K."/>
            <person name="Geller-Mcgrath D.E."/>
            <person name="Sieber C.M.K."/>
            <person name="Emerson J.B."/>
            <person name="Anantharaman K."/>
            <person name="Thomas B.C."/>
            <person name="Malmstrom R."/>
            <person name="Stieglmeier M."/>
            <person name="Klingl A."/>
            <person name="Woyke T."/>
            <person name="Ryan C.M."/>
            <person name="Banfield J.F."/>
        </authorList>
    </citation>
    <scope>NUCLEOTIDE SEQUENCE [LARGE SCALE GENOMIC DNA]</scope>
</reference>
<evidence type="ECO:0000313" key="2">
    <source>
        <dbReference type="EMBL" id="PJC28381.1"/>
    </source>
</evidence>
<dbReference type="Proteomes" id="UP000229816">
    <property type="component" value="Unassembled WGS sequence"/>
</dbReference>
<protein>
    <recommendedName>
        <fullName evidence="1">Antitoxin SocA-like Panacea domain-containing protein</fullName>
    </recommendedName>
</protein>
<name>A0A2M8ETD7_9BACT</name>
<dbReference type="Pfam" id="PF13274">
    <property type="entry name" value="SocA_Panacea"/>
    <property type="match status" value="1"/>
</dbReference>
<proteinExistence type="predicted"/>